<dbReference type="AlphaFoldDB" id="A0A840PJ83"/>
<dbReference type="Proteomes" id="UP000578449">
    <property type="component" value="Unassembled WGS sequence"/>
</dbReference>
<keyword evidence="4" id="KW-1185">Reference proteome</keyword>
<feature type="compositionally biased region" description="Low complexity" evidence="1">
    <location>
        <begin position="205"/>
        <end position="233"/>
    </location>
</feature>
<keyword evidence="2" id="KW-0812">Transmembrane</keyword>
<evidence type="ECO:0000313" key="3">
    <source>
        <dbReference type="EMBL" id="MBB5137973.1"/>
    </source>
</evidence>
<evidence type="ECO:0000313" key="4">
    <source>
        <dbReference type="Proteomes" id="UP000578449"/>
    </source>
</evidence>
<keyword evidence="2" id="KW-1133">Transmembrane helix</keyword>
<comment type="caution">
    <text evidence="3">The sequence shown here is derived from an EMBL/GenBank/DDBJ whole genome shotgun (WGS) entry which is preliminary data.</text>
</comment>
<feature type="transmembrane region" description="Helical" evidence="2">
    <location>
        <begin position="40"/>
        <end position="64"/>
    </location>
</feature>
<dbReference type="EMBL" id="JACHGN010000021">
    <property type="protein sequence ID" value="MBB5137973.1"/>
    <property type="molecule type" value="Genomic_DNA"/>
</dbReference>
<proteinExistence type="predicted"/>
<evidence type="ECO:0000256" key="2">
    <source>
        <dbReference type="SAM" id="Phobius"/>
    </source>
</evidence>
<sequence>MTAERVRRLGELAVPGFAIGVTAGLIAGGLSLLAGQPAGWALASLVTLGVPLAIFGGGYGVLMARGVFKPGVFATAGLYWLVAFPVARLSQEAGTSTLVSGAPHLREDLLSFLAYQGLVSLGFAIGFVWMHERVTPHWLMRIQDRNPDARLLLERYVQHAEMLWRAKQARRAARAARRGRTGPPSAGASSGARAPAGRGSGNGRSGTRPRTGSGARGTSGTRGDAAARSKGVK</sequence>
<gene>
    <name evidence="3" type="ORF">HNP84_007726</name>
</gene>
<organism evidence="3 4">
    <name type="scientific">Thermocatellispora tengchongensis</name>
    <dbReference type="NCBI Taxonomy" id="1073253"/>
    <lineage>
        <taxon>Bacteria</taxon>
        <taxon>Bacillati</taxon>
        <taxon>Actinomycetota</taxon>
        <taxon>Actinomycetes</taxon>
        <taxon>Streptosporangiales</taxon>
        <taxon>Streptosporangiaceae</taxon>
        <taxon>Thermocatellispora</taxon>
    </lineage>
</organism>
<feature type="region of interest" description="Disordered" evidence="1">
    <location>
        <begin position="172"/>
        <end position="233"/>
    </location>
</feature>
<dbReference type="RefSeq" id="WP_185054864.1">
    <property type="nucleotide sequence ID" value="NZ_BAABIX010000059.1"/>
</dbReference>
<reference evidence="3 4" key="1">
    <citation type="submission" date="2020-08" db="EMBL/GenBank/DDBJ databases">
        <title>Genomic Encyclopedia of Type Strains, Phase IV (KMG-IV): sequencing the most valuable type-strain genomes for metagenomic binning, comparative biology and taxonomic classification.</title>
        <authorList>
            <person name="Goeker M."/>
        </authorList>
    </citation>
    <scope>NUCLEOTIDE SEQUENCE [LARGE SCALE GENOMIC DNA]</scope>
    <source>
        <strain evidence="3 4">DSM 45615</strain>
    </source>
</reference>
<protein>
    <submittedName>
        <fullName evidence="3">Uncharacterized protein</fullName>
    </submittedName>
</protein>
<feature type="transmembrane region" description="Helical" evidence="2">
    <location>
        <begin position="71"/>
        <end position="89"/>
    </location>
</feature>
<accession>A0A840PJ83</accession>
<feature type="transmembrane region" description="Helical" evidence="2">
    <location>
        <begin position="109"/>
        <end position="130"/>
    </location>
</feature>
<keyword evidence="2" id="KW-0472">Membrane</keyword>
<feature type="transmembrane region" description="Helical" evidence="2">
    <location>
        <begin position="12"/>
        <end position="34"/>
    </location>
</feature>
<evidence type="ECO:0000256" key="1">
    <source>
        <dbReference type="SAM" id="MobiDB-lite"/>
    </source>
</evidence>
<name>A0A840PJ83_9ACTN</name>
<feature type="compositionally biased region" description="Low complexity" evidence="1">
    <location>
        <begin position="181"/>
        <end position="197"/>
    </location>
</feature>